<keyword evidence="3" id="KW-1185">Reference proteome</keyword>
<feature type="transmembrane region" description="Helical" evidence="1">
    <location>
        <begin position="225"/>
        <end position="247"/>
    </location>
</feature>
<keyword evidence="1 2" id="KW-0812">Transmembrane</keyword>
<accession>A0A074RWL9</accession>
<feature type="transmembrane region" description="Helical" evidence="1">
    <location>
        <begin position="153"/>
        <end position="172"/>
    </location>
</feature>
<keyword evidence="1" id="KW-1133">Transmembrane helix</keyword>
<dbReference type="OrthoDB" id="193478at2759"/>
<keyword evidence="1" id="KW-0472">Membrane</keyword>
<organism evidence="2 3">
    <name type="scientific">Rhizoctonia solani 123E</name>
    <dbReference type="NCBI Taxonomy" id="1423351"/>
    <lineage>
        <taxon>Eukaryota</taxon>
        <taxon>Fungi</taxon>
        <taxon>Dikarya</taxon>
        <taxon>Basidiomycota</taxon>
        <taxon>Agaricomycotina</taxon>
        <taxon>Agaricomycetes</taxon>
        <taxon>Cantharellales</taxon>
        <taxon>Ceratobasidiaceae</taxon>
        <taxon>Rhizoctonia</taxon>
    </lineage>
</organism>
<evidence type="ECO:0000313" key="2">
    <source>
        <dbReference type="EMBL" id="KEP51516.1"/>
    </source>
</evidence>
<dbReference type="EMBL" id="AZST01000163">
    <property type="protein sequence ID" value="KEP51516.1"/>
    <property type="molecule type" value="Genomic_DNA"/>
</dbReference>
<comment type="caution">
    <text evidence="2">The sequence shown here is derived from an EMBL/GenBank/DDBJ whole genome shotgun (WGS) entry which is preliminary data.</text>
</comment>
<sequence length="357" mass="39754">MARAPEAIFYPTYTPPYTPYQVDTGSTVDSEVKRIDSQRAADNQSERRSIPRLITAVVRGPWWMLGFEKWWSLGLFVLCGGGAIAFCLAGAQKMSFQRLIATTTPVEGYWYQRSPWKVFIMLHILTIIPATFFSVFCFLPISFKMWPRVHGAVGYIVSFLLVVGCVGGGVAARRAQGGELGVQLGYYMLSLGSAASVIIGCIEGWRGAFDAHREWMLRAWIYNGALVTAHAAGAISAQMITFISNYYTPMRCSEIRYLVSSDIVSSDFPLCSTPEAILNPDSQYLAVKAAWDEGKLGQSSAIRATFGMSMLLAIFLHCVGVEIYMRATRDESRKLQNWSRKSRLRVTEPSGRPYLIP</sequence>
<dbReference type="AlphaFoldDB" id="A0A074RWL9"/>
<feature type="transmembrane region" description="Helical" evidence="1">
    <location>
        <begin position="70"/>
        <end position="91"/>
    </location>
</feature>
<feature type="transmembrane region" description="Helical" evidence="1">
    <location>
        <begin position="304"/>
        <end position="325"/>
    </location>
</feature>
<feature type="transmembrane region" description="Helical" evidence="1">
    <location>
        <begin position="118"/>
        <end position="141"/>
    </location>
</feature>
<evidence type="ECO:0000313" key="3">
    <source>
        <dbReference type="Proteomes" id="UP000027456"/>
    </source>
</evidence>
<evidence type="ECO:0000256" key="1">
    <source>
        <dbReference type="SAM" id="Phobius"/>
    </source>
</evidence>
<reference evidence="2 3" key="1">
    <citation type="submission" date="2013-12" db="EMBL/GenBank/DDBJ databases">
        <authorList>
            <person name="Cubeta M."/>
            <person name="Pakala S."/>
            <person name="Fedorova N."/>
            <person name="Thomas E."/>
            <person name="Dean R."/>
            <person name="Jabaji S."/>
            <person name="Neate S."/>
            <person name="Toda T."/>
            <person name="Tavantzis S."/>
            <person name="Vilgalys R."/>
            <person name="Bharathan N."/>
            <person name="Pakala S."/>
            <person name="Losada L.S."/>
            <person name="Zafar N."/>
            <person name="Nierman W."/>
        </authorList>
    </citation>
    <scope>NUCLEOTIDE SEQUENCE [LARGE SCALE GENOMIC DNA]</scope>
    <source>
        <strain evidence="2 3">123E</strain>
    </source>
</reference>
<dbReference type="Proteomes" id="UP000027456">
    <property type="component" value="Unassembled WGS sequence"/>
</dbReference>
<proteinExistence type="predicted"/>
<gene>
    <name evidence="2" type="ORF">V565_060330</name>
</gene>
<dbReference type="HOGENOM" id="CLU_054818_2_0_1"/>
<protein>
    <submittedName>
        <fullName evidence="2">Putative transmembrane protein</fullName>
    </submittedName>
</protein>
<feature type="transmembrane region" description="Helical" evidence="1">
    <location>
        <begin position="184"/>
        <end position="205"/>
    </location>
</feature>
<name>A0A074RWL9_9AGAM</name>
<dbReference type="STRING" id="1423351.A0A074RWL9"/>